<dbReference type="AlphaFoldDB" id="A0A645GQN5"/>
<protein>
    <submittedName>
        <fullName evidence="1">Uncharacterized protein</fullName>
    </submittedName>
</protein>
<dbReference type="EMBL" id="VSSQ01075745">
    <property type="protein sequence ID" value="MPN26274.1"/>
    <property type="molecule type" value="Genomic_DNA"/>
</dbReference>
<reference evidence="1" key="1">
    <citation type="submission" date="2019-08" db="EMBL/GenBank/DDBJ databases">
        <authorList>
            <person name="Kucharzyk K."/>
            <person name="Murdoch R.W."/>
            <person name="Higgins S."/>
            <person name="Loffler F."/>
        </authorList>
    </citation>
    <scope>NUCLEOTIDE SEQUENCE</scope>
</reference>
<gene>
    <name evidence="1" type="ORF">SDC9_173698</name>
</gene>
<accession>A0A645GQN5</accession>
<evidence type="ECO:0000313" key="1">
    <source>
        <dbReference type="EMBL" id="MPN26274.1"/>
    </source>
</evidence>
<organism evidence="1">
    <name type="scientific">bioreactor metagenome</name>
    <dbReference type="NCBI Taxonomy" id="1076179"/>
    <lineage>
        <taxon>unclassified sequences</taxon>
        <taxon>metagenomes</taxon>
        <taxon>ecological metagenomes</taxon>
    </lineage>
</organism>
<proteinExistence type="predicted"/>
<name>A0A645GQN5_9ZZZZ</name>
<sequence>MKLCQLQGYKVGFVLPLRTHFFNGKPVEQHFQFIAVNAGGGVPHRDITATGLPQCVPEIVFVKL</sequence>
<comment type="caution">
    <text evidence="1">The sequence shown here is derived from an EMBL/GenBank/DDBJ whole genome shotgun (WGS) entry which is preliminary data.</text>
</comment>